<proteinExistence type="inferred from homology"/>
<dbReference type="InterPro" id="IPR018114">
    <property type="entry name" value="TRYPSIN_HIS"/>
</dbReference>
<dbReference type="EMBL" id="CADEBC010000518">
    <property type="protein sequence ID" value="CAB3242629.1"/>
    <property type="molecule type" value="Genomic_DNA"/>
</dbReference>
<feature type="chain" id="PRO_5035913840" description="trypsin" evidence="11">
    <location>
        <begin position="17"/>
        <end position="309"/>
    </location>
</feature>
<dbReference type="InterPro" id="IPR001314">
    <property type="entry name" value="Peptidase_S1A"/>
</dbReference>
<evidence type="ECO:0000256" key="3">
    <source>
        <dbReference type="ARBA" id="ARBA00022525"/>
    </source>
</evidence>
<dbReference type="InterPro" id="IPR009003">
    <property type="entry name" value="Peptidase_S1_PA"/>
</dbReference>
<evidence type="ECO:0000256" key="11">
    <source>
        <dbReference type="SAM" id="SignalP"/>
    </source>
</evidence>
<comment type="subcellular location">
    <subcellularLocation>
        <location evidence="1">Secreted</location>
    </subcellularLocation>
</comment>
<protein>
    <recommendedName>
        <fullName evidence="9">trypsin</fullName>
        <ecNumber evidence="9">3.4.21.4</ecNumber>
    </recommendedName>
</protein>
<dbReference type="InterPro" id="IPR001254">
    <property type="entry name" value="Trypsin_dom"/>
</dbReference>
<sequence>MLCVTLILIAIASCGASEIRNAVGAEDFHIKAVSIESLKPNDDSRIVGGSPTSIQNFPYTVQILNNERFSCGGSILTTRHVLSAAHCYFRNGTFLGPEPFSIRAGATYLNEAGSVHSVSTIVIHHGYNRTITDNDVALLVLATVLRFTATIQRATIPFQGETLTDNSTVVAVGWGRTISGGEVSNVLNAVSVRTVNRGVCRQRYIEYASRLNSSATVTDNMICAGLLDIGGADTCQGDSGGPLIYNGTVVGITSWGAGCAQPLYPGVYAKVSRYTTWINDTVTTYNGSPRSQAGIIAVLMPFIFVLFRV</sequence>
<evidence type="ECO:0000256" key="9">
    <source>
        <dbReference type="ARBA" id="ARBA00038868"/>
    </source>
</evidence>
<reference evidence="13 14" key="1">
    <citation type="submission" date="2020-04" db="EMBL/GenBank/DDBJ databases">
        <authorList>
            <person name="Wallbank WR R."/>
            <person name="Pardo Diaz C."/>
            <person name="Kozak K."/>
            <person name="Martin S."/>
            <person name="Jiggins C."/>
            <person name="Moest M."/>
            <person name="Warren A I."/>
            <person name="Byers J.R.P. K."/>
            <person name="Montejo-Kovacevich G."/>
            <person name="Yen C E."/>
        </authorList>
    </citation>
    <scope>NUCLEOTIDE SEQUENCE [LARGE SCALE GENOMIC DNA]</scope>
</reference>
<comment type="similarity">
    <text evidence="2">Belongs to the peptidase S1 family.</text>
</comment>
<keyword evidence="6 10" id="KW-0720">Serine protease</keyword>
<evidence type="ECO:0000256" key="7">
    <source>
        <dbReference type="ARBA" id="ARBA00023157"/>
    </source>
</evidence>
<evidence type="ECO:0000259" key="12">
    <source>
        <dbReference type="PROSITE" id="PS50240"/>
    </source>
</evidence>
<gene>
    <name evidence="13" type="ORF">APLA_LOCUS9100</name>
</gene>
<dbReference type="Pfam" id="PF00089">
    <property type="entry name" value="Trypsin"/>
    <property type="match status" value="1"/>
</dbReference>
<evidence type="ECO:0000256" key="8">
    <source>
        <dbReference type="ARBA" id="ARBA00036320"/>
    </source>
</evidence>
<evidence type="ECO:0000313" key="14">
    <source>
        <dbReference type="Proteomes" id="UP000494106"/>
    </source>
</evidence>
<keyword evidence="14" id="KW-1185">Reference proteome</keyword>
<dbReference type="PROSITE" id="PS00134">
    <property type="entry name" value="TRYPSIN_HIS"/>
    <property type="match status" value="1"/>
</dbReference>
<evidence type="ECO:0000256" key="5">
    <source>
        <dbReference type="ARBA" id="ARBA00022801"/>
    </source>
</evidence>
<dbReference type="Proteomes" id="UP000494106">
    <property type="component" value="Unassembled WGS sequence"/>
</dbReference>
<dbReference type="SUPFAM" id="SSF50494">
    <property type="entry name" value="Trypsin-like serine proteases"/>
    <property type="match status" value="1"/>
</dbReference>
<feature type="signal peptide" evidence="11">
    <location>
        <begin position="1"/>
        <end position="16"/>
    </location>
</feature>
<dbReference type="CDD" id="cd00190">
    <property type="entry name" value="Tryp_SPc"/>
    <property type="match status" value="1"/>
</dbReference>
<feature type="domain" description="Peptidase S1" evidence="12">
    <location>
        <begin position="46"/>
        <end position="283"/>
    </location>
</feature>
<keyword evidence="11" id="KW-0732">Signal</keyword>
<dbReference type="GO" id="GO:0004252">
    <property type="term" value="F:serine-type endopeptidase activity"/>
    <property type="evidence" value="ECO:0007669"/>
    <property type="project" value="UniProtKB-EC"/>
</dbReference>
<keyword evidence="4 10" id="KW-0645">Protease</keyword>
<keyword evidence="3" id="KW-0964">Secreted</keyword>
<dbReference type="InterPro" id="IPR033116">
    <property type="entry name" value="TRYPSIN_SER"/>
</dbReference>
<accession>A0A8S1A814</accession>
<dbReference type="OrthoDB" id="10002959at2759"/>
<dbReference type="PANTHER" id="PTHR24276:SF91">
    <property type="entry name" value="AT26814P-RELATED"/>
    <property type="match status" value="1"/>
</dbReference>
<name>A0A8S1A814_ARCPL</name>
<dbReference type="GO" id="GO:0016485">
    <property type="term" value="P:protein processing"/>
    <property type="evidence" value="ECO:0007669"/>
    <property type="project" value="UniProtKB-ARBA"/>
</dbReference>
<dbReference type="PROSITE" id="PS00135">
    <property type="entry name" value="TRYPSIN_SER"/>
    <property type="match status" value="1"/>
</dbReference>
<evidence type="ECO:0000256" key="4">
    <source>
        <dbReference type="ARBA" id="ARBA00022670"/>
    </source>
</evidence>
<evidence type="ECO:0000256" key="1">
    <source>
        <dbReference type="ARBA" id="ARBA00004613"/>
    </source>
</evidence>
<keyword evidence="7" id="KW-1015">Disulfide bond</keyword>
<evidence type="ECO:0000256" key="6">
    <source>
        <dbReference type="ARBA" id="ARBA00022825"/>
    </source>
</evidence>
<keyword evidence="5 10" id="KW-0378">Hydrolase</keyword>
<evidence type="ECO:0000313" key="13">
    <source>
        <dbReference type="EMBL" id="CAB3242629.1"/>
    </source>
</evidence>
<evidence type="ECO:0000256" key="10">
    <source>
        <dbReference type="RuleBase" id="RU363034"/>
    </source>
</evidence>
<dbReference type="Gene3D" id="2.40.10.10">
    <property type="entry name" value="Trypsin-like serine proteases"/>
    <property type="match status" value="1"/>
</dbReference>
<dbReference type="AlphaFoldDB" id="A0A8S1A814"/>
<dbReference type="PROSITE" id="PS50240">
    <property type="entry name" value="TRYPSIN_DOM"/>
    <property type="match status" value="1"/>
</dbReference>
<dbReference type="SMART" id="SM00020">
    <property type="entry name" value="Tryp_SPc"/>
    <property type="match status" value="1"/>
</dbReference>
<evidence type="ECO:0000256" key="2">
    <source>
        <dbReference type="ARBA" id="ARBA00007664"/>
    </source>
</evidence>
<dbReference type="GO" id="GO:0005576">
    <property type="term" value="C:extracellular region"/>
    <property type="evidence" value="ECO:0007669"/>
    <property type="project" value="UniProtKB-SubCell"/>
</dbReference>
<dbReference type="FunFam" id="2.40.10.10:FF:000047">
    <property type="entry name" value="Trypsin eta"/>
    <property type="match status" value="1"/>
</dbReference>
<dbReference type="PANTHER" id="PTHR24276">
    <property type="entry name" value="POLYSERASE-RELATED"/>
    <property type="match status" value="1"/>
</dbReference>
<dbReference type="PRINTS" id="PR00722">
    <property type="entry name" value="CHYMOTRYPSIN"/>
</dbReference>
<comment type="caution">
    <text evidence="13">The sequence shown here is derived from an EMBL/GenBank/DDBJ whole genome shotgun (WGS) entry which is preliminary data.</text>
</comment>
<organism evidence="13 14">
    <name type="scientific">Arctia plantaginis</name>
    <name type="common">Wood tiger moth</name>
    <name type="synonym">Phalaena plantaginis</name>
    <dbReference type="NCBI Taxonomy" id="874455"/>
    <lineage>
        <taxon>Eukaryota</taxon>
        <taxon>Metazoa</taxon>
        <taxon>Ecdysozoa</taxon>
        <taxon>Arthropoda</taxon>
        <taxon>Hexapoda</taxon>
        <taxon>Insecta</taxon>
        <taxon>Pterygota</taxon>
        <taxon>Neoptera</taxon>
        <taxon>Endopterygota</taxon>
        <taxon>Lepidoptera</taxon>
        <taxon>Glossata</taxon>
        <taxon>Ditrysia</taxon>
        <taxon>Noctuoidea</taxon>
        <taxon>Erebidae</taxon>
        <taxon>Arctiinae</taxon>
        <taxon>Arctia</taxon>
    </lineage>
</organism>
<dbReference type="InterPro" id="IPR043504">
    <property type="entry name" value="Peptidase_S1_PA_chymotrypsin"/>
</dbReference>
<dbReference type="EC" id="3.4.21.4" evidence="9"/>
<dbReference type="InterPro" id="IPR050430">
    <property type="entry name" value="Peptidase_S1"/>
</dbReference>
<comment type="catalytic activity">
    <reaction evidence="8">
        <text>Preferential cleavage: Arg-|-Xaa, Lys-|-Xaa.</text>
        <dbReference type="EC" id="3.4.21.4"/>
    </reaction>
</comment>